<evidence type="ECO:0000256" key="1">
    <source>
        <dbReference type="ARBA" id="ARBA00022679"/>
    </source>
</evidence>
<keyword evidence="1 4" id="KW-0808">Transferase</keyword>
<dbReference type="PROSITE" id="PS50206">
    <property type="entry name" value="RHODANESE_3"/>
    <property type="match status" value="2"/>
</dbReference>
<accession>A0A1I6S533</accession>
<name>A0A1I6S533_9SPHI</name>
<dbReference type="EMBL" id="FOZZ01000004">
    <property type="protein sequence ID" value="SFS72057.1"/>
    <property type="molecule type" value="Genomic_DNA"/>
</dbReference>
<organism evidence="4 5">
    <name type="scientific">Sphingobacterium wenxiniae</name>
    <dbReference type="NCBI Taxonomy" id="683125"/>
    <lineage>
        <taxon>Bacteria</taxon>
        <taxon>Pseudomonadati</taxon>
        <taxon>Bacteroidota</taxon>
        <taxon>Sphingobacteriia</taxon>
        <taxon>Sphingobacteriales</taxon>
        <taxon>Sphingobacteriaceae</taxon>
        <taxon>Sphingobacterium</taxon>
    </lineage>
</organism>
<sequence length="283" mass="31729">MEQYFSPVITVEDLLSLQGQEDVVIIDASNDKDAYQNYKKAHLKNALFLDIETQLAGAHEDASKGGRHPLPEVSAFVKTLGGLGIAPDTHVVIYDHAKGANAASRCWWMLKAVGHVKVQVLSGGFERAQREGYPLSEELVEPVVTNYGYRGDWLLPRVDLDVVDKASRDNSYTIIDVREEKRYNGEFEPIDFVAGHIPRAINIPFFVNFDEEGLFKERDVLHQFYKQVFEGHDAEKIIVHCGSGVTACNTILSVYHAGLPVPNLYVGSWSEWSRNDKPIAKEI</sequence>
<feature type="domain" description="Rhodanese" evidence="3">
    <location>
        <begin position="19"/>
        <end position="137"/>
    </location>
</feature>
<keyword evidence="2" id="KW-0677">Repeat</keyword>
<reference evidence="4 5" key="1">
    <citation type="submission" date="2016-10" db="EMBL/GenBank/DDBJ databases">
        <authorList>
            <person name="de Groot N.N."/>
        </authorList>
    </citation>
    <scope>NUCLEOTIDE SEQUENCE [LARGE SCALE GENOMIC DNA]</scope>
    <source>
        <strain evidence="4 5">DSM 22789</strain>
    </source>
</reference>
<dbReference type="Gene3D" id="3.40.250.10">
    <property type="entry name" value="Rhodanese-like domain"/>
    <property type="match status" value="2"/>
</dbReference>
<dbReference type="RefSeq" id="WP_093364760.1">
    <property type="nucleotide sequence ID" value="NZ_FOZZ01000004.1"/>
</dbReference>
<evidence type="ECO:0000313" key="5">
    <source>
        <dbReference type="Proteomes" id="UP000198785"/>
    </source>
</evidence>
<proteinExistence type="predicted"/>
<evidence type="ECO:0000259" key="3">
    <source>
        <dbReference type="PROSITE" id="PS50206"/>
    </source>
</evidence>
<dbReference type="InterPro" id="IPR001763">
    <property type="entry name" value="Rhodanese-like_dom"/>
</dbReference>
<protein>
    <submittedName>
        <fullName evidence="4">Thiosulfate/3-mercaptopyruvate sulfurtransferase</fullName>
    </submittedName>
</protein>
<dbReference type="Proteomes" id="UP000198785">
    <property type="component" value="Unassembled WGS sequence"/>
</dbReference>
<dbReference type="SMART" id="SM00450">
    <property type="entry name" value="RHOD"/>
    <property type="match status" value="2"/>
</dbReference>
<evidence type="ECO:0000313" key="4">
    <source>
        <dbReference type="EMBL" id="SFS72057.1"/>
    </source>
</evidence>
<dbReference type="CDD" id="cd01449">
    <property type="entry name" value="TST_Repeat_2"/>
    <property type="match status" value="1"/>
</dbReference>
<keyword evidence="4" id="KW-0670">Pyruvate</keyword>
<dbReference type="PANTHER" id="PTHR11364:SF27">
    <property type="entry name" value="SULFURTRANSFERASE"/>
    <property type="match status" value="1"/>
</dbReference>
<dbReference type="InterPro" id="IPR045078">
    <property type="entry name" value="TST/MPST-like"/>
</dbReference>
<dbReference type="InterPro" id="IPR036873">
    <property type="entry name" value="Rhodanese-like_dom_sf"/>
</dbReference>
<dbReference type="CDD" id="cd01448">
    <property type="entry name" value="TST_Repeat_1"/>
    <property type="match status" value="1"/>
</dbReference>
<dbReference type="AlphaFoldDB" id="A0A1I6S533"/>
<dbReference type="PANTHER" id="PTHR11364">
    <property type="entry name" value="THIOSULFATE SULFERTANSFERASE"/>
    <property type="match status" value="1"/>
</dbReference>
<dbReference type="SUPFAM" id="SSF52821">
    <property type="entry name" value="Rhodanese/Cell cycle control phosphatase"/>
    <property type="match status" value="2"/>
</dbReference>
<evidence type="ECO:0000256" key="2">
    <source>
        <dbReference type="ARBA" id="ARBA00022737"/>
    </source>
</evidence>
<feature type="domain" description="Rhodanese" evidence="3">
    <location>
        <begin position="168"/>
        <end position="281"/>
    </location>
</feature>
<dbReference type="Pfam" id="PF00581">
    <property type="entry name" value="Rhodanese"/>
    <property type="match status" value="2"/>
</dbReference>
<keyword evidence="5" id="KW-1185">Reference proteome</keyword>
<gene>
    <name evidence="4" type="ORF">SAMN05660206_104113</name>
</gene>
<dbReference type="OrthoDB" id="9770030at2"/>
<dbReference type="GO" id="GO:0004792">
    <property type="term" value="F:thiosulfate-cyanide sulfurtransferase activity"/>
    <property type="evidence" value="ECO:0007669"/>
    <property type="project" value="TreeGrafter"/>
</dbReference>
<dbReference type="STRING" id="683125.SAMN05660206_104113"/>